<protein>
    <submittedName>
        <fullName evidence="1">Uncharacterized protein</fullName>
    </submittedName>
</protein>
<name>A0A6A3BG95_HIBSY</name>
<dbReference type="AlphaFoldDB" id="A0A6A3BG95"/>
<keyword evidence="2" id="KW-1185">Reference proteome</keyword>
<proteinExistence type="predicted"/>
<sequence>MAISETSEFFHDSSSSVLACLHDDRTTRPRPSSNTNLTGKVALRFGGVVCIGSVGAQLGVARAGLVDLEILIGMVELHCGNFKQFSLQKKLKMMALNFARIDPCQYKSHWEMKELLKRLRTMMLLSWQMGLQV</sequence>
<evidence type="ECO:0000313" key="1">
    <source>
        <dbReference type="EMBL" id="KAE8714438.1"/>
    </source>
</evidence>
<reference evidence="1" key="1">
    <citation type="submission" date="2019-09" db="EMBL/GenBank/DDBJ databases">
        <title>Draft genome information of white flower Hibiscus syriacus.</title>
        <authorList>
            <person name="Kim Y.-M."/>
        </authorList>
    </citation>
    <scope>NUCLEOTIDE SEQUENCE [LARGE SCALE GENOMIC DNA]</scope>
    <source>
        <strain evidence="1">YM2019G1</strain>
    </source>
</reference>
<dbReference type="Proteomes" id="UP000436088">
    <property type="component" value="Unassembled WGS sequence"/>
</dbReference>
<dbReference type="EMBL" id="VEPZ02000870">
    <property type="protein sequence ID" value="KAE8714438.1"/>
    <property type="molecule type" value="Genomic_DNA"/>
</dbReference>
<comment type="caution">
    <text evidence="1">The sequence shown here is derived from an EMBL/GenBank/DDBJ whole genome shotgun (WGS) entry which is preliminary data.</text>
</comment>
<organism evidence="1 2">
    <name type="scientific">Hibiscus syriacus</name>
    <name type="common">Rose of Sharon</name>
    <dbReference type="NCBI Taxonomy" id="106335"/>
    <lineage>
        <taxon>Eukaryota</taxon>
        <taxon>Viridiplantae</taxon>
        <taxon>Streptophyta</taxon>
        <taxon>Embryophyta</taxon>
        <taxon>Tracheophyta</taxon>
        <taxon>Spermatophyta</taxon>
        <taxon>Magnoliopsida</taxon>
        <taxon>eudicotyledons</taxon>
        <taxon>Gunneridae</taxon>
        <taxon>Pentapetalae</taxon>
        <taxon>rosids</taxon>
        <taxon>malvids</taxon>
        <taxon>Malvales</taxon>
        <taxon>Malvaceae</taxon>
        <taxon>Malvoideae</taxon>
        <taxon>Hibiscus</taxon>
    </lineage>
</organism>
<accession>A0A6A3BG95</accession>
<evidence type="ECO:0000313" key="2">
    <source>
        <dbReference type="Proteomes" id="UP000436088"/>
    </source>
</evidence>
<gene>
    <name evidence="1" type="ORF">F3Y22_tig00110195pilonHSYRG00008</name>
</gene>